<feature type="domain" description="Heterokaryon incompatibility" evidence="1">
    <location>
        <begin position="171"/>
        <end position="341"/>
    </location>
</feature>
<evidence type="ECO:0000259" key="1">
    <source>
        <dbReference type="Pfam" id="PF06985"/>
    </source>
</evidence>
<organism evidence="2 3">
    <name type="scientific">Madurella fahalii</name>
    <dbReference type="NCBI Taxonomy" id="1157608"/>
    <lineage>
        <taxon>Eukaryota</taxon>
        <taxon>Fungi</taxon>
        <taxon>Dikarya</taxon>
        <taxon>Ascomycota</taxon>
        <taxon>Pezizomycotina</taxon>
        <taxon>Sordariomycetes</taxon>
        <taxon>Sordariomycetidae</taxon>
        <taxon>Sordariales</taxon>
        <taxon>Sordariales incertae sedis</taxon>
        <taxon>Madurella</taxon>
    </lineage>
</organism>
<dbReference type="InterPro" id="IPR010730">
    <property type="entry name" value="HET"/>
</dbReference>
<evidence type="ECO:0000313" key="2">
    <source>
        <dbReference type="EMBL" id="GAB1318512.1"/>
    </source>
</evidence>
<keyword evidence="3" id="KW-1185">Reference proteome</keyword>
<dbReference type="PANTHER" id="PTHR33112">
    <property type="entry name" value="DOMAIN PROTEIN, PUTATIVE-RELATED"/>
    <property type="match status" value="1"/>
</dbReference>
<name>A0ABQ0GL87_9PEZI</name>
<dbReference type="Proteomes" id="UP001628179">
    <property type="component" value="Unassembled WGS sequence"/>
</dbReference>
<dbReference type="GeneID" id="98179465"/>
<evidence type="ECO:0000313" key="3">
    <source>
        <dbReference type="Proteomes" id="UP001628179"/>
    </source>
</evidence>
<comment type="caution">
    <text evidence="2">The sequence shown here is derived from an EMBL/GenBank/DDBJ whole genome shotgun (WGS) entry which is preliminary data.</text>
</comment>
<dbReference type="PANTHER" id="PTHR33112:SF16">
    <property type="entry name" value="HETEROKARYON INCOMPATIBILITY DOMAIN-CONTAINING PROTEIN"/>
    <property type="match status" value="1"/>
</dbReference>
<protein>
    <recommendedName>
        <fullName evidence="1">Heterokaryon incompatibility domain-containing protein</fullName>
    </recommendedName>
</protein>
<sequence>MPKVPSIASCRVCRELYEKGKDSFTLDPEALVSSADGGCPACQLLRSGLAHARPNFAKELDKVDVKRQSGAPLALTYLVKGSPSQETVEIYAHKDSPTRYPWIGFGTEVSSDSSSDNCFSLVQGWIQNCLANHSQCPLDRLPELPTRVVHVGSASRPPRLVITREHPRSEYLALSHCWGPPAKAAVTIKTTADTLQQFQTEIPWALLSNTFRDAILITRRLGFQYVWIDSLCIIQGDAQDWAIEAAKMASVYANAFLVIAASGAPDGDGGCFRGERDASTEGVLRMECPGMDDGITAFAYARRSRKGFYSALAEMRGGEYSHGWKSALGQPLETRAWTFQEEELATRILFYTDDELQWRCFQVNACECRGSRNVPGPSGVRHTLTKFAGGGSTTKPVPRDGAKRQTSQQKVEAWYSIVSEYTRRDMTYISDRLPGISGIATCWERAERDTYHAGLWERELPHHLLWYSHSIGPRALIRGSARHPEYYAPSWSWASITGSVIHMRDVGDIHVRVVDVSTEPATENRFGPLKRGNLVLIGFLIPIKLELIPTISPEYPPIIKIIDTRANMEAQDLGGVTPDVQTTNGDLEIGFHEVHYLLPVACRREINGVVLTTTMPIVSLVLRKSRCSTKSFERVGFSSTAYMSGWEGLTRGIIEREINIL</sequence>
<accession>A0ABQ0GL87</accession>
<gene>
    <name evidence="2" type="ORF">MFIFM68171_08722</name>
</gene>
<proteinExistence type="predicted"/>
<reference evidence="2 3" key="1">
    <citation type="submission" date="2024-09" db="EMBL/GenBank/DDBJ databases">
        <title>Itraconazole resistance in Madurella fahalii resulting from another homologue of gene encoding cytochrome P450 14-alpha sterol demethylase (CYP51).</title>
        <authorList>
            <person name="Yoshioka I."/>
            <person name="Fahal A.H."/>
            <person name="Kaneko S."/>
            <person name="Yaguchi T."/>
        </authorList>
    </citation>
    <scope>NUCLEOTIDE SEQUENCE [LARGE SCALE GENOMIC DNA]</scope>
    <source>
        <strain evidence="2 3">IFM 68171</strain>
    </source>
</reference>
<dbReference type="RefSeq" id="XP_070920243.1">
    <property type="nucleotide sequence ID" value="XM_071064142.1"/>
</dbReference>
<dbReference type="Pfam" id="PF06985">
    <property type="entry name" value="HET"/>
    <property type="match status" value="1"/>
</dbReference>
<dbReference type="EMBL" id="BAAFSV010000005">
    <property type="protein sequence ID" value="GAB1318512.1"/>
    <property type="molecule type" value="Genomic_DNA"/>
</dbReference>